<keyword evidence="12" id="KW-1185">Reference proteome</keyword>
<gene>
    <name evidence="11" type="ORF">SEMRO_1599_G284990.1</name>
</gene>
<feature type="transmembrane region" description="Helical" evidence="10">
    <location>
        <begin position="267"/>
        <end position="289"/>
    </location>
</feature>
<evidence type="ECO:0000256" key="10">
    <source>
        <dbReference type="SAM" id="Phobius"/>
    </source>
</evidence>
<keyword evidence="7" id="KW-0443">Lipid metabolism</keyword>
<dbReference type="GO" id="GO:0016020">
    <property type="term" value="C:membrane"/>
    <property type="evidence" value="ECO:0007669"/>
    <property type="project" value="UniProtKB-SubCell"/>
</dbReference>
<evidence type="ECO:0000256" key="6">
    <source>
        <dbReference type="ARBA" id="ARBA00022989"/>
    </source>
</evidence>
<keyword evidence="9" id="KW-0275">Fatty acid biosynthesis</keyword>
<dbReference type="CDD" id="cd02440">
    <property type="entry name" value="AdoMet_MTases"/>
    <property type="match status" value="1"/>
</dbReference>
<dbReference type="InterPro" id="IPR002076">
    <property type="entry name" value="ELO_fam"/>
</dbReference>
<evidence type="ECO:0000313" key="11">
    <source>
        <dbReference type="EMBL" id="CAB9524880.1"/>
    </source>
</evidence>
<evidence type="ECO:0000256" key="3">
    <source>
        <dbReference type="ARBA" id="ARBA00022679"/>
    </source>
</evidence>
<accession>A0A9N8ER28</accession>
<dbReference type="Pfam" id="PF02353">
    <property type="entry name" value="CMAS"/>
    <property type="match status" value="1"/>
</dbReference>
<comment type="subcellular location">
    <subcellularLocation>
        <location evidence="1">Membrane</location>
        <topology evidence="1">Multi-pass membrane protein</topology>
    </subcellularLocation>
</comment>
<keyword evidence="2" id="KW-0444">Lipid biosynthesis</keyword>
<dbReference type="Gene3D" id="3.40.50.150">
    <property type="entry name" value="Vaccinia Virus protein VP39"/>
    <property type="match status" value="1"/>
</dbReference>
<dbReference type="InterPro" id="IPR050723">
    <property type="entry name" value="CFA/CMAS"/>
</dbReference>
<dbReference type="AlphaFoldDB" id="A0A9N8ER28"/>
<dbReference type="PANTHER" id="PTHR43667">
    <property type="entry name" value="CYCLOPROPANE-FATTY-ACYL-PHOSPHOLIPID SYNTHASE"/>
    <property type="match status" value="1"/>
</dbReference>
<name>A0A9N8ER28_9STRA</name>
<dbReference type="Proteomes" id="UP001153069">
    <property type="component" value="Unassembled WGS sequence"/>
</dbReference>
<dbReference type="InterPro" id="IPR029063">
    <property type="entry name" value="SAM-dependent_MTases_sf"/>
</dbReference>
<dbReference type="SUPFAM" id="SSF53335">
    <property type="entry name" value="S-adenosyl-L-methionine-dependent methyltransferases"/>
    <property type="match status" value="1"/>
</dbReference>
<dbReference type="Pfam" id="PF01151">
    <property type="entry name" value="ELO"/>
    <property type="match status" value="1"/>
</dbReference>
<sequence>MCISYNVSGKQSVVLKTTTPCSSIHAVGPIAGALAVAVASRYYHVAKNLFEFPTFEEMKDVTSSTPMLGFTFSVTLLYAILLVISKDSIVNKLPWLPAAAKAIQPTYNSLQATFNVWHAAAVLFCALHSGYSFWGNTNPEWNPTMGMLYWLYFLNKIVDCADTVFIKLSDKKKSVSKLHWMHHMGQIWLAYFVLNICPMGDCWGPQFINSSIHAAMYSWYLMSASKIPALPHFAKMVKPCLTAMQMTQFLVLMVHNSQAIRLGTVPIELSVGSLAWMVFLFAMFGNFWVQAYTVENKNNGPWESGSEMITSGKVSAKKSWSLQFLWNDAKAMDIFCFRSAKDLMQWKQLFERRGLVAFGMGYAKKMWDVSETEKENLDDALYTVSRRMYGNLRALKKRIPYTTGMSWWLQCRKRGVKPAREVRDRAASDHYNLSSQVLWDAMLDQETKTYTCGMFAGTELDLGKAQQAKVDYYIDEIMKLKYKTPEERAGYSVLDVGSGWGSIVNRLATKYPEVSISALTHSPEQIKEYNPRVNAILADMVDHDYGENLYDCVIMIEVEHVGRNNYGHLLKKIRKSLKETGIYVMQSLNTPRTMPFFPDAFIDTYIFPGGYLPSVTLLSEAAETAGLKLIHTNEWDKVHYEITFELWRRRFDAKYPEIANAIGEEAARAFRIYLAFTQYTLEAGGFAPHTMIFNRRGQGGVSSYFPRGVPGVPPPGVPKEVLAKWLSSKRL</sequence>
<reference evidence="11" key="1">
    <citation type="submission" date="2020-06" db="EMBL/GenBank/DDBJ databases">
        <authorList>
            <consortium name="Plant Systems Biology data submission"/>
        </authorList>
    </citation>
    <scope>NUCLEOTIDE SEQUENCE</scope>
    <source>
        <strain evidence="11">D6</strain>
    </source>
</reference>
<evidence type="ECO:0000256" key="4">
    <source>
        <dbReference type="ARBA" id="ARBA00022692"/>
    </source>
</evidence>
<keyword evidence="4 10" id="KW-0812">Transmembrane</keyword>
<keyword evidence="8 10" id="KW-0472">Membrane</keyword>
<feature type="transmembrane region" description="Helical" evidence="10">
    <location>
        <begin position="63"/>
        <end position="84"/>
    </location>
</feature>
<evidence type="ECO:0000256" key="7">
    <source>
        <dbReference type="ARBA" id="ARBA00023098"/>
    </source>
</evidence>
<organism evidence="11 12">
    <name type="scientific">Seminavis robusta</name>
    <dbReference type="NCBI Taxonomy" id="568900"/>
    <lineage>
        <taxon>Eukaryota</taxon>
        <taxon>Sar</taxon>
        <taxon>Stramenopiles</taxon>
        <taxon>Ochrophyta</taxon>
        <taxon>Bacillariophyta</taxon>
        <taxon>Bacillariophyceae</taxon>
        <taxon>Bacillariophycidae</taxon>
        <taxon>Naviculales</taxon>
        <taxon>Naviculaceae</taxon>
        <taxon>Seminavis</taxon>
    </lineage>
</organism>
<keyword evidence="5" id="KW-0276">Fatty acid metabolism</keyword>
<protein>
    <submittedName>
        <fullName evidence="11">Cyclopropane-fatty-acyl-phospholipid synthase</fullName>
    </submittedName>
</protein>
<keyword evidence="3" id="KW-0808">Transferase</keyword>
<comment type="caution">
    <text evidence="11">The sequence shown here is derived from an EMBL/GenBank/DDBJ whole genome shotgun (WGS) entry which is preliminary data.</text>
</comment>
<evidence type="ECO:0000256" key="2">
    <source>
        <dbReference type="ARBA" id="ARBA00022516"/>
    </source>
</evidence>
<dbReference type="GO" id="GO:0006633">
    <property type="term" value="P:fatty acid biosynthetic process"/>
    <property type="evidence" value="ECO:0007669"/>
    <property type="project" value="UniProtKB-KW"/>
</dbReference>
<evidence type="ECO:0000256" key="5">
    <source>
        <dbReference type="ARBA" id="ARBA00022832"/>
    </source>
</evidence>
<evidence type="ECO:0000256" key="9">
    <source>
        <dbReference type="ARBA" id="ARBA00023160"/>
    </source>
</evidence>
<proteinExistence type="predicted"/>
<evidence type="ECO:0000256" key="8">
    <source>
        <dbReference type="ARBA" id="ARBA00023136"/>
    </source>
</evidence>
<dbReference type="GO" id="GO:0009922">
    <property type="term" value="F:fatty acid elongase activity"/>
    <property type="evidence" value="ECO:0007669"/>
    <property type="project" value="InterPro"/>
</dbReference>
<dbReference type="EMBL" id="CAICTM010001597">
    <property type="protein sequence ID" value="CAB9524880.1"/>
    <property type="molecule type" value="Genomic_DNA"/>
</dbReference>
<dbReference type="PANTHER" id="PTHR43667:SF2">
    <property type="entry name" value="FATTY ACID C-METHYL TRANSFERASE"/>
    <property type="match status" value="1"/>
</dbReference>
<dbReference type="OrthoDB" id="434092at2759"/>
<evidence type="ECO:0000256" key="1">
    <source>
        <dbReference type="ARBA" id="ARBA00004141"/>
    </source>
</evidence>
<feature type="transmembrane region" description="Helical" evidence="10">
    <location>
        <begin position="21"/>
        <end position="43"/>
    </location>
</feature>
<keyword evidence="6 10" id="KW-1133">Transmembrane helix</keyword>
<evidence type="ECO:0000313" key="12">
    <source>
        <dbReference type="Proteomes" id="UP001153069"/>
    </source>
</evidence>